<accession>A0ABV2HGP9</accession>
<organism evidence="1 2">
    <name type="scientific">Bartonella silvatica</name>
    <dbReference type="NCBI Taxonomy" id="357760"/>
    <lineage>
        <taxon>Bacteria</taxon>
        <taxon>Pseudomonadati</taxon>
        <taxon>Pseudomonadota</taxon>
        <taxon>Alphaproteobacteria</taxon>
        <taxon>Hyphomicrobiales</taxon>
        <taxon>Bartonellaceae</taxon>
        <taxon>Bartonella</taxon>
    </lineage>
</organism>
<protein>
    <recommendedName>
        <fullName evidence="3">Phage integrase</fullName>
    </recommendedName>
</protein>
<proteinExistence type="predicted"/>
<keyword evidence="2" id="KW-1185">Reference proteome</keyword>
<dbReference type="RefSeq" id="WP_354189535.1">
    <property type="nucleotide sequence ID" value="NZ_JBEPLI010000006.1"/>
</dbReference>
<reference evidence="1 2" key="1">
    <citation type="submission" date="2024-06" db="EMBL/GenBank/DDBJ databases">
        <title>Genomic Encyclopedia of Type Strains, Phase IV (KMG-IV): sequencing the most valuable type-strain genomes for metagenomic binning, comparative biology and taxonomic classification.</title>
        <authorList>
            <person name="Goeker M."/>
        </authorList>
    </citation>
    <scope>NUCLEOTIDE SEQUENCE [LARGE SCALE GENOMIC DNA]</scope>
    <source>
        <strain evidence="1 2">DSM 23649</strain>
    </source>
</reference>
<comment type="caution">
    <text evidence="1">The sequence shown here is derived from an EMBL/GenBank/DDBJ whole genome shotgun (WGS) entry which is preliminary data.</text>
</comment>
<sequence length="81" mass="9357">MSRNYRKRNKDGSYELILARIVATHELANQCDGARFLLYKRKDGGSMALSLYHSYSTASFKRKYELPKNNQIPLKAVMNTL</sequence>
<evidence type="ECO:0008006" key="3">
    <source>
        <dbReference type="Google" id="ProtNLM"/>
    </source>
</evidence>
<dbReference type="Proteomes" id="UP001549086">
    <property type="component" value="Unassembled WGS sequence"/>
</dbReference>
<evidence type="ECO:0000313" key="1">
    <source>
        <dbReference type="EMBL" id="MET3589735.1"/>
    </source>
</evidence>
<gene>
    <name evidence="1" type="ORF">ABID23_000821</name>
</gene>
<name>A0ABV2HGP9_9HYPH</name>
<dbReference type="EMBL" id="JBEPLI010000006">
    <property type="protein sequence ID" value="MET3589735.1"/>
    <property type="molecule type" value="Genomic_DNA"/>
</dbReference>
<evidence type="ECO:0000313" key="2">
    <source>
        <dbReference type="Proteomes" id="UP001549086"/>
    </source>
</evidence>